<evidence type="ECO:0000313" key="3">
    <source>
        <dbReference type="Proteomes" id="UP000245509"/>
    </source>
</evidence>
<gene>
    <name evidence="2" type="ORF">DDW03_001920</name>
</gene>
<reference evidence="2" key="2">
    <citation type="submission" date="2017-05" db="EMBL/GenBank/DDBJ databases">
        <authorList>
            <person name="Munson-Mcgee J.H."/>
        </authorList>
    </citation>
    <scope>NUCLEOTIDE SEQUENCE</scope>
    <source>
        <strain evidence="2">SCGC AB-777_F03</strain>
    </source>
</reference>
<dbReference type="RefSeq" id="WP_228615379.1">
    <property type="nucleotide sequence ID" value="NZ_QEFP02000011.1"/>
</dbReference>
<reference evidence="2" key="3">
    <citation type="submission" date="2021-11" db="EMBL/GenBank/DDBJ databases">
        <authorList>
            <person name="Munson-Mcgee J."/>
            <person name="Field E."/>
            <person name="Bateson M."/>
            <person name="Rooney C."/>
            <person name="Stepanauskas R."/>
            <person name="Young M."/>
        </authorList>
    </citation>
    <scope>NUCLEOTIDE SEQUENCE</scope>
    <source>
        <strain evidence="2">SCGC AB-777_F03</strain>
    </source>
</reference>
<keyword evidence="1" id="KW-0175">Coiled coil</keyword>
<name>A0AAE3EF94_NANST</name>
<accession>A0AAE3EF94</accession>
<dbReference type="Proteomes" id="UP000245509">
    <property type="component" value="Unassembled WGS sequence"/>
</dbReference>
<proteinExistence type="predicted"/>
<evidence type="ECO:0000313" key="2">
    <source>
        <dbReference type="EMBL" id="MCC5447154.1"/>
    </source>
</evidence>
<comment type="caution">
    <text evidence="2">The sequence shown here is derived from an EMBL/GenBank/DDBJ whole genome shotgun (WGS) entry which is preliminary data.</text>
</comment>
<reference evidence="2" key="1">
    <citation type="journal article" date="2015" name="Appl. Environ. Microbiol.">
        <title>Nanoarchaeota, Their Sulfolobales Host, and Nanoarchaeota Virus Distribution across Yellowstone National Park Hot Springs.</title>
        <authorList>
            <person name="Munson-McGee J.H."/>
            <person name="Field E.K."/>
            <person name="Bateson M."/>
            <person name="Rooney C."/>
            <person name="Stepanauskas R."/>
            <person name="Young M.J."/>
        </authorList>
    </citation>
    <scope>NUCLEOTIDE SEQUENCE</scope>
    <source>
        <strain evidence="2">SCGC AB-777_F03</strain>
    </source>
</reference>
<evidence type="ECO:0000256" key="1">
    <source>
        <dbReference type="SAM" id="Coils"/>
    </source>
</evidence>
<protein>
    <submittedName>
        <fullName evidence="2">Uncharacterized protein</fullName>
    </submittedName>
</protein>
<organism evidence="2 3">
    <name type="scientific">Nanobsidianus stetteri</name>
    <dbReference type="NCBI Taxonomy" id="1294122"/>
    <lineage>
        <taxon>Archaea</taxon>
        <taxon>Nanobdellota</taxon>
        <taxon>Candidatus Nanoarchaeia</taxon>
        <taxon>Nanoarchaeales</taxon>
        <taxon>Nanopusillaceae</taxon>
        <taxon>Candidatus Nanobsidianus</taxon>
    </lineage>
</organism>
<sequence length="131" mass="15892">MLLKSMVWLFGGGRTIKNKKLKEEVEKIDEDIKKLLEEFEKHPYDRDPKRIEEYIKLIEKILKEIEEHKKSLHELYGSRPNNFSELENIEHYLRLYLNTLKAAEKRHDIIIPRSSLEIIADNWHKHKIKFK</sequence>
<dbReference type="AlphaFoldDB" id="A0AAE3EF94"/>
<feature type="coiled-coil region" evidence="1">
    <location>
        <begin position="18"/>
        <end position="106"/>
    </location>
</feature>
<dbReference type="EMBL" id="QEFP02000011">
    <property type="protein sequence ID" value="MCC5447154.1"/>
    <property type="molecule type" value="Genomic_DNA"/>
</dbReference>